<reference evidence="2" key="1">
    <citation type="journal article" date="2019" name="PLoS Negl. Trop. Dis.">
        <title>Revisiting the worldwide diversity of Leptospira species in the environment.</title>
        <authorList>
            <person name="Vincent A.T."/>
            <person name="Schiettekatte O."/>
            <person name="Bourhy P."/>
            <person name="Veyrier F.J."/>
            <person name="Picardeau M."/>
        </authorList>
    </citation>
    <scope>NUCLEOTIDE SEQUENCE [LARGE SCALE GENOMIC DNA]</scope>
    <source>
        <strain evidence="2">201702422</strain>
    </source>
</reference>
<keyword evidence="1" id="KW-0812">Transmembrane</keyword>
<evidence type="ECO:0000313" key="3">
    <source>
        <dbReference type="Proteomes" id="UP000298263"/>
    </source>
</evidence>
<organism evidence="2 3">
    <name type="scientific">Leptospira congkakensis</name>
    <dbReference type="NCBI Taxonomy" id="2484932"/>
    <lineage>
        <taxon>Bacteria</taxon>
        <taxon>Pseudomonadati</taxon>
        <taxon>Spirochaetota</taxon>
        <taxon>Spirochaetia</taxon>
        <taxon>Leptospirales</taxon>
        <taxon>Leptospiraceae</taxon>
        <taxon>Leptospira</taxon>
    </lineage>
</organism>
<dbReference type="EMBL" id="RQGP01000023">
    <property type="protein sequence ID" value="TGL88626.1"/>
    <property type="molecule type" value="Genomic_DNA"/>
</dbReference>
<gene>
    <name evidence="2" type="ORF">EHQ69_14340</name>
</gene>
<protein>
    <submittedName>
        <fullName evidence="2">Uncharacterized protein</fullName>
    </submittedName>
</protein>
<keyword evidence="1" id="KW-1133">Transmembrane helix</keyword>
<evidence type="ECO:0000313" key="2">
    <source>
        <dbReference type="EMBL" id="TGL88626.1"/>
    </source>
</evidence>
<dbReference type="RefSeq" id="WP_135585147.1">
    <property type="nucleotide sequence ID" value="NZ_RQGO01000012.1"/>
</dbReference>
<accession>A0A4Z1A3Q5</accession>
<dbReference type="Proteomes" id="UP000298263">
    <property type="component" value="Unassembled WGS sequence"/>
</dbReference>
<keyword evidence="3" id="KW-1185">Reference proteome</keyword>
<dbReference type="OrthoDB" id="343249at2"/>
<name>A0A4Z1A3Q5_9LEPT</name>
<evidence type="ECO:0000256" key="1">
    <source>
        <dbReference type="SAM" id="Phobius"/>
    </source>
</evidence>
<keyword evidence="1" id="KW-0472">Membrane</keyword>
<comment type="caution">
    <text evidence="2">The sequence shown here is derived from an EMBL/GenBank/DDBJ whole genome shotgun (WGS) entry which is preliminary data.</text>
</comment>
<sequence>MFTFLGKNYRLYEVRVYIRNEHRRPSFIIYFASFLFGIFSDSIIVSVSTTLLVIFGLHIFFRRLFSYVALRNQFAILSATSEEIVISHKNLLLPLKELYFHSDQIDSFYFDDIFWYSTIGIVMKNKSLITLNFSRGMKNDFVAAKTYLISFARQNQIRVVSGPDKILKNFVVCSVPIYLIYKVVRYCFDIY</sequence>
<dbReference type="AlphaFoldDB" id="A0A4Z1A3Q5"/>
<feature type="transmembrane region" description="Helical" evidence="1">
    <location>
        <begin position="28"/>
        <end position="61"/>
    </location>
</feature>
<proteinExistence type="predicted"/>